<dbReference type="OrthoDB" id="543156at2759"/>
<dbReference type="Proteomes" id="UP000187209">
    <property type="component" value="Unassembled WGS sequence"/>
</dbReference>
<proteinExistence type="predicted"/>
<keyword evidence="2" id="KW-1185">Reference proteome</keyword>
<dbReference type="SUPFAM" id="SSF52317">
    <property type="entry name" value="Class I glutamine amidotransferase-like"/>
    <property type="match status" value="1"/>
</dbReference>
<reference evidence="1 2" key="1">
    <citation type="submission" date="2016-11" db="EMBL/GenBank/DDBJ databases">
        <title>The macronuclear genome of Stentor coeruleus: a giant cell with tiny introns.</title>
        <authorList>
            <person name="Slabodnick M."/>
            <person name="Ruby J.G."/>
            <person name="Reiff S.B."/>
            <person name="Swart E.C."/>
            <person name="Gosai S."/>
            <person name="Prabakaran S."/>
            <person name="Witkowska E."/>
            <person name="Larue G.E."/>
            <person name="Fisher S."/>
            <person name="Freeman R.M."/>
            <person name="Gunawardena J."/>
            <person name="Chu W."/>
            <person name="Stover N.A."/>
            <person name="Gregory B.D."/>
            <person name="Nowacki M."/>
            <person name="Derisi J."/>
            <person name="Roy S.W."/>
            <person name="Marshall W.F."/>
            <person name="Sood P."/>
        </authorList>
    </citation>
    <scope>NUCLEOTIDE SEQUENCE [LARGE SCALE GENOMIC DNA]</scope>
    <source>
        <strain evidence="1">WM001</strain>
    </source>
</reference>
<evidence type="ECO:0000313" key="1">
    <source>
        <dbReference type="EMBL" id="OMJ72900.1"/>
    </source>
</evidence>
<dbReference type="EMBL" id="MPUH01000864">
    <property type="protein sequence ID" value="OMJ72900.1"/>
    <property type="molecule type" value="Genomic_DNA"/>
</dbReference>
<accession>A0A1R2B8I6</accession>
<organism evidence="1 2">
    <name type="scientific">Stentor coeruleus</name>
    <dbReference type="NCBI Taxonomy" id="5963"/>
    <lineage>
        <taxon>Eukaryota</taxon>
        <taxon>Sar</taxon>
        <taxon>Alveolata</taxon>
        <taxon>Ciliophora</taxon>
        <taxon>Postciliodesmatophora</taxon>
        <taxon>Heterotrichea</taxon>
        <taxon>Heterotrichida</taxon>
        <taxon>Stentoridae</taxon>
        <taxon>Stentor</taxon>
    </lineage>
</organism>
<evidence type="ECO:0000313" key="2">
    <source>
        <dbReference type="Proteomes" id="UP000187209"/>
    </source>
</evidence>
<gene>
    <name evidence="1" type="ORF">SteCoe_28542</name>
</gene>
<sequence length="234" mass="26139">MMNKNVSDDGPILILSIPYNSEFSEFFDKGGLKLSTLLTIHKTLTRFAIDWEIGSTDGEKALVDQDINTEEAKEFYRTYLGKIASPTNLENLKGGEYRGLIVPSMPGLIGSFRGQGNMSRVSYMVKQVLMDCKGAIFSGYGLVASFDCKDVNHNWIFNGNNVTSVSLVQQSCEEKFSNLPFLIEDKVREMGGLFCWSDKATDLMVVEKNIITVQDDNSMKIACNTFGYLLSDRN</sequence>
<comment type="caution">
    <text evidence="1">The sequence shown here is derived from an EMBL/GenBank/DDBJ whole genome shotgun (WGS) entry which is preliminary data.</text>
</comment>
<dbReference type="InterPro" id="IPR029062">
    <property type="entry name" value="Class_I_gatase-like"/>
</dbReference>
<protein>
    <submittedName>
        <fullName evidence="1">Uncharacterized protein</fullName>
    </submittedName>
</protein>
<dbReference type="Gene3D" id="3.40.50.880">
    <property type="match status" value="1"/>
</dbReference>
<dbReference type="AlphaFoldDB" id="A0A1R2B8I6"/>
<name>A0A1R2B8I6_9CILI</name>